<dbReference type="Proteomes" id="UP001160301">
    <property type="component" value="Unassembled WGS sequence"/>
</dbReference>
<accession>A0ABT6P8B1</accession>
<organism evidence="2 3">
    <name type="scientific">Polyangium sorediatum</name>
    <dbReference type="NCBI Taxonomy" id="889274"/>
    <lineage>
        <taxon>Bacteria</taxon>
        <taxon>Pseudomonadati</taxon>
        <taxon>Myxococcota</taxon>
        <taxon>Polyangia</taxon>
        <taxon>Polyangiales</taxon>
        <taxon>Polyangiaceae</taxon>
        <taxon>Polyangium</taxon>
    </lineage>
</organism>
<keyword evidence="3" id="KW-1185">Reference proteome</keyword>
<comment type="caution">
    <text evidence="2">The sequence shown here is derived from an EMBL/GenBank/DDBJ whole genome shotgun (WGS) entry which is preliminary data.</text>
</comment>
<evidence type="ECO:0000313" key="2">
    <source>
        <dbReference type="EMBL" id="MDI1436794.1"/>
    </source>
</evidence>
<feature type="chain" id="PRO_5045054338" description="Tetratricopeptide repeat protein" evidence="1">
    <location>
        <begin position="22"/>
        <end position="420"/>
    </location>
</feature>
<keyword evidence="1" id="KW-0732">Signal</keyword>
<protein>
    <recommendedName>
        <fullName evidence="4">Tetratricopeptide repeat protein</fullName>
    </recommendedName>
</protein>
<dbReference type="EMBL" id="JARZHI010000094">
    <property type="protein sequence ID" value="MDI1436794.1"/>
    <property type="molecule type" value="Genomic_DNA"/>
</dbReference>
<evidence type="ECO:0000256" key="1">
    <source>
        <dbReference type="SAM" id="SignalP"/>
    </source>
</evidence>
<evidence type="ECO:0000313" key="3">
    <source>
        <dbReference type="Proteomes" id="UP001160301"/>
    </source>
</evidence>
<reference evidence="2 3" key="1">
    <citation type="submission" date="2023-04" db="EMBL/GenBank/DDBJ databases">
        <title>The genome sequence of Polyangium sorediatum DSM14670.</title>
        <authorList>
            <person name="Zhang X."/>
        </authorList>
    </citation>
    <scope>NUCLEOTIDE SEQUENCE [LARGE SCALE GENOMIC DNA]</scope>
    <source>
        <strain evidence="2 3">DSM 14670</strain>
    </source>
</reference>
<proteinExistence type="predicted"/>
<gene>
    <name evidence="2" type="ORF">QHF89_45230</name>
</gene>
<sequence length="420" mass="45344">MSRPLALIALALLSLSAPVTAAEPNTPAPPQPEESKGGKVERFGKVTPEDEARFNALVASGDRALDAGRLNDAVIAYLDALDIKFDARLSGRVGLVLSMFQQSPSLDIKIARLLVDAVDDAAGISTAERRQFFDAYERVRKRLCRLEVTLNYVDATVSIGSRKPLRSDGAFWTFIPPGKTDIVASLPGRDDIKQVADCVPGKGALMEFEFPPLPGEERETIVRAPPERVIIRDEFPVYALRTPEPAIKKDDTPRSRFAGGIGPVLVIGAAPSPSLGVSITGEYRLQGWSAVGIAKGAWSMGDVEKRPIDIFSASATVGPCVQWQWLDGCAFGGAIVFEQRMKQNDLYHLRTNTKIIPALGLGIGATYAIKDRLSARVFVDATALTQDLIVGIVPSGGAPISVWQTQRFLFSVSALLMFGR</sequence>
<feature type="signal peptide" evidence="1">
    <location>
        <begin position="1"/>
        <end position="21"/>
    </location>
</feature>
<evidence type="ECO:0008006" key="4">
    <source>
        <dbReference type="Google" id="ProtNLM"/>
    </source>
</evidence>
<dbReference type="RefSeq" id="WP_136973187.1">
    <property type="nucleotide sequence ID" value="NZ_JARZHI010000094.1"/>
</dbReference>
<name>A0ABT6P8B1_9BACT</name>